<proteinExistence type="predicted"/>
<dbReference type="EMBL" id="JARVII010000047">
    <property type="protein sequence ID" value="MDG9700563.1"/>
    <property type="molecule type" value="Genomic_DNA"/>
</dbReference>
<accession>A0AAW6RPY6</accession>
<organism evidence="1 2">
    <name type="scientific">Ottowia cancrivicina</name>
    <dbReference type="NCBI Taxonomy" id="3040346"/>
    <lineage>
        <taxon>Bacteria</taxon>
        <taxon>Pseudomonadati</taxon>
        <taxon>Pseudomonadota</taxon>
        <taxon>Betaproteobacteria</taxon>
        <taxon>Burkholderiales</taxon>
        <taxon>Comamonadaceae</taxon>
        <taxon>Ottowia</taxon>
    </lineage>
</organism>
<keyword evidence="2" id="KW-1185">Reference proteome</keyword>
<name>A0AAW6RPY6_9BURK</name>
<gene>
    <name evidence="1" type="ORF">QB898_12795</name>
</gene>
<sequence>MKKLGYSGYKGTPAAWVEFLIAWQNKKGIQLEYKKNFELDAYVRNFPIDAPASYKHFMAAWRALGEKRFMPVVSVDNSEFFNLRNPDAVECLAFCHSIGKFVLEENWELTTPLTLAAGDYRNYSIEQDYMPSYQAHFCSWVVANYRFIGGHVFMLINPLVRSDDGEWEACYFDVNAPYSVRFLSFAELVVYLYINDIMNKDDFSWQGRDEDPTGLSKLLLD</sequence>
<reference evidence="1 2" key="1">
    <citation type="submission" date="2023-04" db="EMBL/GenBank/DDBJ databases">
        <title>Ottowia paracancer sp. nov., isolated from human stomach.</title>
        <authorList>
            <person name="Song Y."/>
        </authorList>
    </citation>
    <scope>NUCLEOTIDE SEQUENCE [LARGE SCALE GENOMIC DNA]</scope>
    <source>
        <strain evidence="1 2">10c7w1</strain>
    </source>
</reference>
<dbReference type="AlphaFoldDB" id="A0AAW6RPY6"/>
<dbReference type="Proteomes" id="UP001237156">
    <property type="component" value="Unassembled WGS sequence"/>
</dbReference>
<evidence type="ECO:0000313" key="1">
    <source>
        <dbReference type="EMBL" id="MDG9700563.1"/>
    </source>
</evidence>
<dbReference type="RefSeq" id="WP_279525257.1">
    <property type="nucleotide sequence ID" value="NZ_JARVII010000047.1"/>
</dbReference>
<evidence type="ECO:0000313" key="2">
    <source>
        <dbReference type="Proteomes" id="UP001237156"/>
    </source>
</evidence>
<comment type="caution">
    <text evidence="1">The sequence shown here is derived from an EMBL/GenBank/DDBJ whole genome shotgun (WGS) entry which is preliminary data.</text>
</comment>
<protein>
    <submittedName>
        <fullName evidence="1">Uncharacterized protein</fullName>
    </submittedName>
</protein>